<dbReference type="AlphaFoldDB" id="A0A2P4X7R0"/>
<dbReference type="Proteomes" id="UP000237271">
    <property type="component" value="Unassembled WGS sequence"/>
</dbReference>
<name>A0A2P4X7R0_9STRA</name>
<comment type="caution">
    <text evidence="2">The sequence shown here is derived from an EMBL/GenBank/DDBJ whole genome shotgun (WGS) entry which is preliminary data.</text>
</comment>
<evidence type="ECO:0000256" key="1">
    <source>
        <dbReference type="SAM" id="SignalP"/>
    </source>
</evidence>
<reference evidence="2 3" key="1">
    <citation type="journal article" date="2017" name="Genome Biol. Evol.">
        <title>Phytophthora megakarya and P. palmivora, closely related causal agents of cacao black pod rot, underwent increases in genome sizes and gene numbers by different mechanisms.</title>
        <authorList>
            <person name="Ali S.S."/>
            <person name="Shao J."/>
            <person name="Lary D.J."/>
            <person name="Kronmiller B."/>
            <person name="Shen D."/>
            <person name="Strem M.D."/>
            <person name="Amoako-Attah I."/>
            <person name="Akrofi A.Y."/>
            <person name="Begoude B.A."/>
            <person name="Ten Hoopen G.M."/>
            <person name="Coulibaly K."/>
            <person name="Kebe B.I."/>
            <person name="Melnick R.L."/>
            <person name="Guiltinan M.J."/>
            <person name="Tyler B.M."/>
            <person name="Meinhardt L.W."/>
            <person name="Bailey B.A."/>
        </authorList>
    </citation>
    <scope>NUCLEOTIDE SEQUENCE [LARGE SCALE GENOMIC DNA]</scope>
    <source>
        <strain evidence="3">sbr112.9</strain>
    </source>
</reference>
<keyword evidence="1" id="KW-0732">Signal</keyword>
<protein>
    <submittedName>
        <fullName evidence="2">Peroxisome biogenesis factor</fullName>
    </submittedName>
</protein>
<dbReference type="EMBL" id="NCKW01015897">
    <property type="protein sequence ID" value="POM61590.1"/>
    <property type="molecule type" value="Genomic_DNA"/>
</dbReference>
<gene>
    <name evidence="2" type="ORF">PHPALM_29372</name>
</gene>
<evidence type="ECO:0000313" key="2">
    <source>
        <dbReference type="EMBL" id="POM61590.1"/>
    </source>
</evidence>
<feature type="signal peptide" evidence="1">
    <location>
        <begin position="1"/>
        <end position="18"/>
    </location>
</feature>
<dbReference type="OrthoDB" id="2187at2759"/>
<sequence>MAARGAFLAPVLVPVSSCFVNLPPAFVQAFLGGPELMCVVNDKQVSPIWINQNTLIRIRVLLSVGM</sequence>
<accession>A0A2P4X7R0</accession>
<keyword evidence="3" id="KW-1185">Reference proteome</keyword>
<evidence type="ECO:0000313" key="3">
    <source>
        <dbReference type="Proteomes" id="UP000237271"/>
    </source>
</evidence>
<feature type="chain" id="PRO_5015149414" evidence="1">
    <location>
        <begin position="19"/>
        <end position="66"/>
    </location>
</feature>
<organism evidence="2 3">
    <name type="scientific">Phytophthora palmivora</name>
    <dbReference type="NCBI Taxonomy" id="4796"/>
    <lineage>
        <taxon>Eukaryota</taxon>
        <taxon>Sar</taxon>
        <taxon>Stramenopiles</taxon>
        <taxon>Oomycota</taxon>
        <taxon>Peronosporomycetes</taxon>
        <taxon>Peronosporales</taxon>
        <taxon>Peronosporaceae</taxon>
        <taxon>Phytophthora</taxon>
    </lineage>
</organism>
<proteinExistence type="predicted"/>